<keyword evidence="3 5" id="KW-0371">Homeobox</keyword>
<organism evidence="8 9">
    <name type="scientific">Caenorhabditis briggsae</name>
    <dbReference type="NCBI Taxonomy" id="6238"/>
    <lineage>
        <taxon>Eukaryota</taxon>
        <taxon>Metazoa</taxon>
        <taxon>Ecdysozoa</taxon>
        <taxon>Nematoda</taxon>
        <taxon>Chromadorea</taxon>
        <taxon>Rhabditida</taxon>
        <taxon>Rhabditina</taxon>
        <taxon>Rhabditomorpha</taxon>
        <taxon>Rhabditoidea</taxon>
        <taxon>Rhabditidae</taxon>
        <taxon>Peloderinae</taxon>
        <taxon>Caenorhabditis</taxon>
    </lineage>
</organism>
<evidence type="ECO:0000256" key="6">
    <source>
        <dbReference type="RuleBase" id="RU000682"/>
    </source>
</evidence>
<dbReference type="EMBL" id="CP092625">
    <property type="protein sequence ID" value="UMM44380.1"/>
    <property type="molecule type" value="Genomic_DNA"/>
</dbReference>
<keyword evidence="9" id="KW-1185">Reference proteome</keyword>
<proteinExistence type="predicted"/>
<evidence type="ECO:0000256" key="1">
    <source>
        <dbReference type="ARBA" id="ARBA00004123"/>
    </source>
</evidence>
<evidence type="ECO:0000313" key="8">
    <source>
        <dbReference type="EMBL" id="UMM44380.1"/>
    </source>
</evidence>
<dbReference type="GO" id="GO:0000981">
    <property type="term" value="F:DNA-binding transcription factor activity, RNA polymerase II-specific"/>
    <property type="evidence" value="ECO:0007669"/>
    <property type="project" value="InterPro"/>
</dbReference>
<dbReference type="PROSITE" id="PS00027">
    <property type="entry name" value="HOMEOBOX_1"/>
    <property type="match status" value="1"/>
</dbReference>
<dbReference type="GO" id="GO:0003677">
    <property type="term" value="F:DNA binding"/>
    <property type="evidence" value="ECO:0007669"/>
    <property type="project" value="UniProtKB-UniRule"/>
</dbReference>
<evidence type="ECO:0000256" key="4">
    <source>
        <dbReference type="ARBA" id="ARBA00023242"/>
    </source>
</evidence>
<dbReference type="CDD" id="cd00086">
    <property type="entry name" value="homeodomain"/>
    <property type="match status" value="1"/>
</dbReference>
<dbReference type="PROSITE" id="PS50071">
    <property type="entry name" value="HOMEOBOX_2"/>
    <property type="match status" value="1"/>
</dbReference>
<dbReference type="GO" id="GO:0005634">
    <property type="term" value="C:nucleus"/>
    <property type="evidence" value="ECO:0007669"/>
    <property type="project" value="UniProtKB-SubCell"/>
</dbReference>
<feature type="DNA-binding region" description="Homeobox" evidence="5">
    <location>
        <begin position="3"/>
        <end position="58"/>
    </location>
</feature>
<dbReference type="AlphaFoldDB" id="A0AAE9JTA8"/>
<dbReference type="InterPro" id="IPR009057">
    <property type="entry name" value="Homeodomain-like_sf"/>
</dbReference>
<accession>A0AAE9JTA8</accession>
<keyword evidence="4 5" id="KW-0539">Nucleus</keyword>
<gene>
    <name evidence="8" type="ORF">L5515_019538</name>
</gene>
<evidence type="ECO:0000256" key="5">
    <source>
        <dbReference type="PROSITE-ProRule" id="PRU00108"/>
    </source>
</evidence>
<evidence type="ECO:0000259" key="7">
    <source>
        <dbReference type="PROSITE" id="PS50071"/>
    </source>
</evidence>
<evidence type="ECO:0000256" key="2">
    <source>
        <dbReference type="ARBA" id="ARBA00023125"/>
    </source>
</evidence>
<evidence type="ECO:0000256" key="3">
    <source>
        <dbReference type="ARBA" id="ARBA00023155"/>
    </source>
</evidence>
<dbReference type="SMART" id="SM00389">
    <property type="entry name" value="HOX"/>
    <property type="match status" value="1"/>
</dbReference>
<name>A0AAE9JTA8_CAEBR</name>
<keyword evidence="2 5" id="KW-0238">DNA-binding</keyword>
<reference evidence="8 9" key="1">
    <citation type="submission" date="2022-04" db="EMBL/GenBank/DDBJ databases">
        <title>Chromosome-level reference genomes for two strains of Caenorhabditis briggsae: an improved platform for comparative genomics.</title>
        <authorList>
            <person name="Stevens L."/>
            <person name="Andersen E."/>
        </authorList>
    </citation>
    <scope>NUCLEOTIDE SEQUENCE [LARGE SCALE GENOMIC DNA]</scope>
    <source>
        <strain evidence="8">VX34</strain>
        <tissue evidence="8">Whole-organism</tissue>
    </source>
</reference>
<dbReference type="SUPFAM" id="SSF46689">
    <property type="entry name" value="Homeodomain-like"/>
    <property type="match status" value="1"/>
</dbReference>
<dbReference type="Gene3D" id="1.10.10.60">
    <property type="entry name" value="Homeodomain-like"/>
    <property type="match status" value="1"/>
</dbReference>
<dbReference type="Pfam" id="PF00046">
    <property type="entry name" value="Homeodomain"/>
    <property type="match status" value="1"/>
</dbReference>
<feature type="domain" description="Homeobox" evidence="7">
    <location>
        <begin position="1"/>
        <end position="57"/>
    </location>
</feature>
<sequence length="165" mass="18828">MNSKSLVTQNTPFLESHFAKQPRPSKFEIWKLALQTSLPEHKIRSWYANRRRRQKEYEMGKRKQRAPQQAGLPVQTEAYSANILLVKVLLAIVGELFRSSNIQAVPQIIPGYYHPLANSHAAQLANSYAFQQTQQPMINSNNVITIQPSARLIKTFDIDSLLSPK</sequence>
<dbReference type="Proteomes" id="UP000829354">
    <property type="component" value="Chromosome X"/>
</dbReference>
<evidence type="ECO:0000313" key="9">
    <source>
        <dbReference type="Proteomes" id="UP000829354"/>
    </source>
</evidence>
<protein>
    <recommendedName>
        <fullName evidence="7">Homeobox domain-containing protein</fullName>
    </recommendedName>
</protein>
<dbReference type="InterPro" id="IPR001356">
    <property type="entry name" value="HD"/>
</dbReference>
<dbReference type="InterPro" id="IPR017970">
    <property type="entry name" value="Homeobox_CS"/>
</dbReference>
<comment type="subcellular location">
    <subcellularLocation>
        <location evidence="1 5 6">Nucleus</location>
    </subcellularLocation>
</comment>